<evidence type="ECO:0000256" key="4">
    <source>
        <dbReference type="ARBA" id="ARBA00023187"/>
    </source>
</evidence>
<dbReference type="PANTHER" id="PTHR11864:SF0">
    <property type="entry name" value="PRP40 PRE-MRNA PROCESSING FACTOR 40 HOMOLOG A (YEAST)"/>
    <property type="match status" value="1"/>
</dbReference>
<evidence type="ECO:0000313" key="12">
    <source>
        <dbReference type="EMBL" id="CAF3759816.1"/>
    </source>
</evidence>
<dbReference type="PROSITE" id="PS51676">
    <property type="entry name" value="FF"/>
    <property type="match status" value="5"/>
</dbReference>
<dbReference type="Proteomes" id="UP000681722">
    <property type="component" value="Unassembled WGS sequence"/>
</dbReference>
<dbReference type="FunFam" id="1.10.10.440:FF:000003">
    <property type="entry name" value="Pre-mRNA processing factor 40 homolog A"/>
    <property type="match status" value="1"/>
</dbReference>
<feature type="compositionally biased region" description="Polar residues" evidence="7">
    <location>
        <begin position="240"/>
        <end position="253"/>
    </location>
</feature>
<feature type="domain" description="FF" evidence="9">
    <location>
        <begin position="538"/>
        <end position="594"/>
    </location>
</feature>
<evidence type="ECO:0000259" key="9">
    <source>
        <dbReference type="PROSITE" id="PS51676"/>
    </source>
</evidence>
<dbReference type="Proteomes" id="UP000677228">
    <property type="component" value="Unassembled WGS sequence"/>
</dbReference>
<dbReference type="PROSITE" id="PS50020">
    <property type="entry name" value="WW_DOMAIN_2"/>
    <property type="match status" value="2"/>
</dbReference>
<keyword evidence="2" id="KW-0507">mRNA processing</keyword>
<dbReference type="Pfam" id="PF00397">
    <property type="entry name" value="WW"/>
    <property type="match status" value="2"/>
</dbReference>
<dbReference type="PROSITE" id="PS01159">
    <property type="entry name" value="WW_DOMAIN_1"/>
    <property type="match status" value="1"/>
</dbReference>
<dbReference type="Gene3D" id="2.20.70.10">
    <property type="match status" value="2"/>
</dbReference>
<feature type="coiled-coil region" evidence="6">
    <location>
        <begin position="438"/>
        <end position="472"/>
    </location>
</feature>
<dbReference type="InterPro" id="IPR039726">
    <property type="entry name" value="Prp40-like"/>
</dbReference>
<dbReference type="EMBL" id="CAJNOQ010002950">
    <property type="protein sequence ID" value="CAF0987658.1"/>
    <property type="molecule type" value="Genomic_DNA"/>
</dbReference>
<name>A0A814FP91_9BILA</name>
<dbReference type="EMBL" id="CAJNOK010006381">
    <property type="protein sequence ID" value="CAF1002043.1"/>
    <property type="molecule type" value="Genomic_DNA"/>
</dbReference>
<sequence>MMNSGGYFPGFPMMGPRGMMPMMPPFLPPPPPVTGFQQMGGSMKSEDGSTIYASPQLSDNAKKSLWTEYKAPDGRAYYYNSVSKESKWDKPDELKTQVELMLAQCPWREYKAQNGRVYFHNVETKESRWVKPKEFEDLEKLLQQQQQEQNAQNAAQSGAAAPLPPMGNPFGMMPSILPFGISPQMMNSMQPFDPSLTAVDGKQLGEIDLPSNENSRQSQDDTDTDNEKDGGASQDDDNNSEYGSAANTPQSQPKIEFKNKKEAMDAFKELLREKNVPSTATWEQALKLIGNDARYQAIKHINEKKQAFNAYKVQRIKEDKDQERIKLKQVKEEFETYLQQCEHMNSTIKYKKAEQMFGHLNIWTSVPERERRELYEDVVNYLEKKEKEEAKALKKRNVKALKDILENMAKVTFRTTWQGAQRLLLDNVEFVHDTELQNMDKEDALIVFEDHIRQLEKEHEEEMEAQRKYIRRSYRKNREAFLYFLDELHDQGKLHSMSLWVDLFSVISSDDRFTRMLGQPGSTPLDLFKFYVEDLKARFHDEKKIVKEILKDKGFTVETDATFEKFAEIISTDKRATTLDAGNIKLTYNSLIEKAEAKEKERLKEEARKQKRLEQNFKQLLKKLENLNENTKWDEVKIQLESDQDYQAVQPESERQRLFSEYMATITQACSHTQNKRRKDKKKKKKQAIQQTNQSDTDESVNEEEKRSSKKKKTITEPVPVLPPDIQQTADESAESNHESEGEAKDSDNGGGDVPPTVPTSNLTKSKKAKKSKKKKKKKTSSSGSASEAEEDKKKKKKEKS</sequence>
<feature type="compositionally biased region" description="Basic residues" evidence="7">
    <location>
        <begin position="674"/>
        <end position="687"/>
    </location>
</feature>
<dbReference type="Pfam" id="PF25432">
    <property type="entry name" value="FF_PRPF40A"/>
    <property type="match status" value="1"/>
</dbReference>
<feature type="domain" description="WW" evidence="8">
    <location>
        <begin position="66"/>
        <end position="93"/>
    </location>
</feature>
<evidence type="ECO:0000256" key="2">
    <source>
        <dbReference type="ARBA" id="ARBA00022664"/>
    </source>
</evidence>
<accession>A0A814FP91</accession>
<dbReference type="SMART" id="SM00456">
    <property type="entry name" value="WW"/>
    <property type="match status" value="2"/>
</dbReference>
<keyword evidence="5" id="KW-0539">Nucleus</keyword>
<evidence type="ECO:0000256" key="6">
    <source>
        <dbReference type="SAM" id="Coils"/>
    </source>
</evidence>
<feature type="region of interest" description="Disordered" evidence="7">
    <location>
        <begin position="143"/>
        <end position="167"/>
    </location>
</feature>
<keyword evidence="4" id="KW-0508">mRNA splicing</keyword>
<dbReference type="FunFam" id="1.10.10.440:FF:000002">
    <property type="entry name" value="pre-mRNA-processing factor 40 homolog A isoform X1"/>
    <property type="match status" value="1"/>
</dbReference>
<comment type="subcellular location">
    <subcellularLocation>
        <location evidence="1">Nucleus</location>
    </subcellularLocation>
</comment>
<dbReference type="Proteomes" id="UP000682733">
    <property type="component" value="Unassembled WGS sequence"/>
</dbReference>
<organism evidence="10 14">
    <name type="scientific">Didymodactylos carnosus</name>
    <dbReference type="NCBI Taxonomy" id="1234261"/>
    <lineage>
        <taxon>Eukaryota</taxon>
        <taxon>Metazoa</taxon>
        <taxon>Spiralia</taxon>
        <taxon>Gnathifera</taxon>
        <taxon>Rotifera</taxon>
        <taxon>Eurotatoria</taxon>
        <taxon>Bdelloidea</taxon>
        <taxon>Philodinida</taxon>
        <taxon>Philodinidae</taxon>
        <taxon>Didymodactylos</taxon>
    </lineage>
</organism>
<dbReference type="CDD" id="cd00201">
    <property type="entry name" value="WW"/>
    <property type="match status" value="2"/>
</dbReference>
<dbReference type="GO" id="GO:0071004">
    <property type="term" value="C:U2-type prespliceosome"/>
    <property type="evidence" value="ECO:0007669"/>
    <property type="project" value="TreeGrafter"/>
</dbReference>
<evidence type="ECO:0000259" key="8">
    <source>
        <dbReference type="PROSITE" id="PS50020"/>
    </source>
</evidence>
<feature type="coiled-coil region" evidence="6">
    <location>
        <begin position="371"/>
        <end position="403"/>
    </location>
</feature>
<evidence type="ECO:0000256" key="3">
    <source>
        <dbReference type="ARBA" id="ARBA00022737"/>
    </source>
</evidence>
<feature type="domain" description="FF" evidence="9">
    <location>
        <begin position="474"/>
        <end position="534"/>
    </location>
</feature>
<evidence type="ECO:0000313" key="13">
    <source>
        <dbReference type="EMBL" id="CAF3771427.1"/>
    </source>
</evidence>
<gene>
    <name evidence="10" type="ORF">GPM918_LOCUS13086</name>
    <name evidence="11" type="ORF">OVA965_LOCUS14608</name>
    <name evidence="12" type="ORF">SRO942_LOCUS13086</name>
    <name evidence="13" type="ORF">TMI583_LOCUS14613</name>
</gene>
<evidence type="ECO:0000313" key="10">
    <source>
        <dbReference type="EMBL" id="CAF0987658.1"/>
    </source>
</evidence>
<dbReference type="InterPro" id="IPR002713">
    <property type="entry name" value="FF_domain"/>
</dbReference>
<evidence type="ECO:0000313" key="14">
    <source>
        <dbReference type="Proteomes" id="UP000663829"/>
    </source>
</evidence>
<dbReference type="InterPro" id="IPR036517">
    <property type="entry name" value="FF_domain_sf"/>
</dbReference>
<evidence type="ECO:0000313" key="11">
    <source>
        <dbReference type="EMBL" id="CAF1002043.1"/>
    </source>
</evidence>
<feature type="domain" description="FF" evidence="9">
    <location>
        <begin position="394"/>
        <end position="454"/>
    </location>
</feature>
<evidence type="ECO:0000256" key="1">
    <source>
        <dbReference type="ARBA" id="ARBA00004123"/>
    </source>
</evidence>
<feature type="compositionally biased region" description="Basic residues" evidence="7">
    <location>
        <begin position="765"/>
        <end position="780"/>
    </location>
</feature>
<dbReference type="GO" id="GO:0003723">
    <property type="term" value="F:RNA binding"/>
    <property type="evidence" value="ECO:0007669"/>
    <property type="project" value="TreeGrafter"/>
</dbReference>
<feature type="domain" description="FF" evidence="9">
    <location>
        <begin position="260"/>
        <end position="314"/>
    </location>
</feature>
<dbReference type="SUPFAM" id="SSF81698">
    <property type="entry name" value="FF domain"/>
    <property type="match status" value="5"/>
</dbReference>
<evidence type="ECO:0000256" key="7">
    <source>
        <dbReference type="SAM" id="MobiDB-lite"/>
    </source>
</evidence>
<reference evidence="10" key="1">
    <citation type="submission" date="2021-02" db="EMBL/GenBank/DDBJ databases">
        <authorList>
            <person name="Nowell W R."/>
        </authorList>
    </citation>
    <scope>NUCLEOTIDE SEQUENCE</scope>
</reference>
<dbReference type="OrthoDB" id="187617at2759"/>
<keyword evidence="6" id="KW-0175">Coiled coil</keyword>
<feature type="compositionally biased region" description="Low complexity" evidence="7">
    <location>
        <begin position="143"/>
        <end position="161"/>
    </location>
</feature>
<keyword evidence="14" id="KW-1185">Reference proteome</keyword>
<feature type="region of interest" description="Disordered" evidence="7">
    <location>
        <begin position="670"/>
        <end position="801"/>
    </location>
</feature>
<protein>
    <submittedName>
        <fullName evidence="10">Uncharacterized protein</fullName>
    </submittedName>
</protein>
<dbReference type="FunFam" id="1.10.10.440:FF:000013">
    <property type="entry name" value="pre-mRNA-processing protein 40A isoform X1"/>
    <property type="match status" value="1"/>
</dbReference>
<dbReference type="Proteomes" id="UP000663829">
    <property type="component" value="Unassembled WGS sequence"/>
</dbReference>
<dbReference type="SMART" id="SM00441">
    <property type="entry name" value="FF"/>
    <property type="match status" value="4"/>
</dbReference>
<feature type="compositionally biased region" description="Basic and acidic residues" evidence="7">
    <location>
        <begin position="735"/>
        <end position="748"/>
    </location>
</feature>
<dbReference type="AlphaFoldDB" id="A0A814FP91"/>
<dbReference type="InterPro" id="IPR001202">
    <property type="entry name" value="WW_dom"/>
</dbReference>
<dbReference type="SUPFAM" id="SSF51045">
    <property type="entry name" value="WW domain"/>
    <property type="match status" value="2"/>
</dbReference>
<dbReference type="GO" id="GO:0005685">
    <property type="term" value="C:U1 snRNP"/>
    <property type="evidence" value="ECO:0007669"/>
    <property type="project" value="TreeGrafter"/>
</dbReference>
<keyword evidence="3" id="KW-0677">Repeat</keyword>
<evidence type="ECO:0000256" key="5">
    <source>
        <dbReference type="ARBA" id="ARBA00023242"/>
    </source>
</evidence>
<dbReference type="PANTHER" id="PTHR11864">
    <property type="entry name" value="PRE-MRNA-PROCESSING PROTEIN PRP40"/>
    <property type="match status" value="1"/>
</dbReference>
<comment type="caution">
    <text evidence="10">The sequence shown here is derived from an EMBL/GenBank/DDBJ whole genome shotgun (WGS) entry which is preliminary data.</text>
</comment>
<dbReference type="InterPro" id="IPR036020">
    <property type="entry name" value="WW_dom_sf"/>
</dbReference>
<dbReference type="Gene3D" id="1.10.10.440">
    <property type="entry name" value="FF domain"/>
    <property type="match status" value="5"/>
</dbReference>
<feature type="coiled-coil region" evidence="6">
    <location>
        <begin position="588"/>
        <end position="630"/>
    </location>
</feature>
<dbReference type="GO" id="GO:0045292">
    <property type="term" value="P:mRNA cis splicing, via spliceosome"/>
    <property type="evidence" value="ECO:0007669"/>
    <property type="project" value="InterPro"/>
</dbReference>
<feature type="region of interest" description="Disordered" evidence="7">
    <location>
        <begin position="206"/>
        <end position="256"/>
    </location>
</feature>
<proteinExistence type="predicted"/>
<feature type="domain" description="WW" evidence="8">
    <location>
        <begin position="106"/>
        <end position="134"/>
    </location>
</feature>
<feature type="coiled-coil region" evidence="6">
    <location>
        <begin position="313"/>
        <end position="347"/>
    </location>
</feature>
<feature type="domain" description="FF" evidence="9">
    <location>
        <begin position="610"/>
        <end position="665"/>
    </location>
</feature>
<dbReference type="EMBL" id="CAJOBA010006390">
    <property type="protein sequence ID" value="CAF3771427.1"/>
    <property type="molecule type" value="Genomic_DNA"/>
</dbReference>
<dbReference type="EMBL" id="CAJOBC010002950">
    <property type="protein sequence ID" value="CAF3759816.1"/>
    <property type="molecule type" value="Genomic_DNA"/>
</dbReference>
<dbReference type="Pfam" id="PF01846">
    <property type="entry name" value="FF"/>
    <property type="match status" value="3"/>
</dbReference>